<reference evidence="1" key="1">
    <citation type="submission" date="2020-03" db="EMBL/GenBank/DDBJ databases">
        <title>The deep terrestrial virosphere.</title>
        <authorList>
            <person name="Holmfeldt K."/>
            <person name="Nilsson E."/>
            <person name="Simone D."/>
            <person name="Lopez-Fernandez M."/>
            <person name="Wu X."/>
            <person name="de Brujin I."/>
            <person name="Lundin D."/>
            <person name="Andersson A."/>
            <person name="Bertilsson S."/>
            <person name="Dopson M."/>
        </authorList>
    </citation>
    <scope>NUCLEOTIDE SEQUENCE</scope>
    <source>
        <strain evidence="1">MM415B01557</strain>
    </source>
</reference>
<protein>
    <submittedName>
        <fullName evidence="1">Uncharacterized protein</fullName>
    </submittedName>
</protein>
<dbReference type="AlphaFoldDB" id="A0A6M3IJR3"/>
<sequence length="110" mass="12669">MFDFFDIENSRDYEERKVANTVLKDGSCIDTCAVTDTDANYETGIQSPFYNNNSWVIVEEYDTLEEAKIGHKKWCDAMAKKPKQLVDVSRSTAAQLCKDDTLIFKRKDLK</sequence>
<name>A0A6M3IJR3_9ZZZZ</name>
<proteinExistence type="predicted"/>
<evidence type="ECO:0000313" key="1">
    <source>
        <dbReference type="EMBL" id="QJA57809.1"/>
    </source>
</evidence>
<gene>
    <name evidence="1" type="ORF">MM415B01557_0005</name>
</gene>
<dbReference type="EMBL" id="MT141293">
    <property type="protein sequence ID" value="QJA57809.1"/>
    <property type="molecule type" value="Genomic_DNA"/>
</dbReference>
<organism evidence="1">
    <name type="scientific">viral metagenome</name>
    <dbReference type="NCBI Taxonomy" id="1070528"/>
    <lineage>
        <taxon>unclassified sequences</taxon>
        <taxon>metagenomes</taxon>
        <taxon>organismal metagenomes</taxon>
    </lineage>
</organism>
<accession>A0A6M3IJR3</accession>